<evidence type="ECO:0000256" key="5">
    <source>
        <dbReference type="PIRSR" id="PIRSR604254-1"/>
    </source>
</evidence>
<feature type="binding site" evidence="5">
    <location>
        <position position="286"/>
    </location>
    <ligand>
        <name>Zn(2+)</name>
        <dbReference type="ChEBI" id="CHEBI:29105"/>
    </ligand>
</feature>
<evidence type="ECO:0000256" key="4">
    <source>
        <dbReference type="ARBA" id="ARBA00023136"/>
    </source>
</evidence>
<organism evidence="7 8">
    <name type="scientific">Lojkania enalia</name>
    <dbReference type="NCBI Taxonomy" id="147567"/>
    <lineage>
        <taxon>Eukaryota</taxon>
        <taxon>Fungi</taxon>
        <taxon>Dikarya</taxon>
        <taxon>Ascomycota</taxon>
        <taxon>Pezizomycotina</taxon>
        <taxon>Dothideomycetes</taxon>
        <taxon>Pleosporomycetidae</taxon>
        <taxon>Pleosporales</taxon>
        <taxon>Pleosporales incertae sedis</taxon>
        <taxon>Lojkania</taxon>
    </lineage>
</organism>
<dbReference type="InterPro" id="IPR004254">
    <property type="entry name" value="AdipoR/HlyIII-related"/>
</dbReference>
<feature type="transmembrane region" description="Helical" evidence="6">
    <location>
        <begin position="81"/>
        <end position="101"/>
    </location>
</feature>
<feature type="transmembrane region" description="Helical" evidence="6">
    <location>
        <begin position="212"/>
        <end position="233"/>
    </location>
</feature>
<keyword evidence="2 6" id="KW-0812">Transmembrane</keyword>
<dbReference type="OrthoDB" id="529367at2759"/>
<sequence length="311" mass="34574">MGKGSARFTHERKPSKPQIEKELLEDQIKQALAITKTGSLLTISQLPPPWRINPFITRGYTFAPSITLCVHSTFRLSNESFNIWSHVFGVSSVIYLAFWHYPLTPIYAQATGVDNLIMATFFAAAGICLGCSVFWHTMKCHCDPHFMISCASVDLSGVTIMISAMNVLAQYTTFYCSSSFQKVYISLTALSGAISLILGWSPKFRHPDLAWVRVVVFTLLGIVGLLPMGHLAIKDGTNMAWTFYQSIWVDVVAPIFLGAWIYAAKVPERWWPGIFDFSGHSHNVWHVAVLATVWGGYKAALELLGMKIGSC</sequence>
<dbReference type="GO" id="GO:0046872">
    <property type="term" value="F:metal ion binding"/>
    <property type="evidence" value="ECO:0007669"/>
    <property type="project" value="UniProtKB-KW"/>
</dbReference>
<comment type="caution">
    <text evidence="7">The sequence shown here is derived from an EMBL/GenBank/DDBJ whole genome shotgun (WGS) entry which is preliminary data.</text>
</comment>
<dbReference type="GO" id="GO:0016020">
    <property type="term" value="C:membrane"/>
    <property type="evidence" value="ECO:0007669"/>
    <property type="project" value="UniProtKB-SubCell"/>
</dbReference>
<evidence type="ECO:0000256" key="2">
    <source>
        <dbReference type="ARBA" id="ARBA00022692"/>
    </source>
</evidence>
<dbReference type="GO" id="GO:0038023">
    <property type="term" value="F:signaling receptor activity"/>
    <property type="evidence" value="ECO:0007669"/>
    <property type="project" value="TreeGrafter"/>
</dbReference>
<dbReference type="GO" id="GO:0006882">
    <property type="term" value="P:intracellular zinc ion homeostasis"/>
    <property type="evidence" value="ECO:0007669"/>
    <property type="project" value="TreeGrafter"/>
</dbReference>
<reference evidence="8" key="1">
    <citation type="journal article" date="2020" name="Stud. Mycol.">
        <title>101 Dothideomycetes genomes: A test case for predicting lifestyles and emergence of pathogens.</title>
        <authorList>
            <person name="Haridas S."/>
            <person name="Albert R."/>
            <person name="Binder M."/>
            <person name="Bloem J."/>
            <person name="LaButti K."/>
            <person name="Salamov A."/>
            <person name="Andreopoulos B."/>
            <person name="Baker S."/>
            <person name="Barry K."/>
            <person name="Bills G."/>
            <person name="Bluhm B."/>
            <person name="Cannon C."/>
            <person name="Castanera R."/>
            <person name="Culley D."/>
            <person name="Daum C."/>
            <person name="Ezra D."/>
            <person name="Gonzalez J."/>
            <person name="Henrissat B."/>
            <person name="Kuo A."/>
            <person name="Liang C."/>
            <person name="Lipzen A."/>
            <person name="Lutzoni F."/>
            <person name="Magnuson J."/>
            <person name="Mondo S."/>
            <person name="Nolan M."/>
            <person name="Ohm R."/>
            <person name="Pangilinan J."/>
            <person name="Park H.-J."/>
            <person name="Ramirez L."/>
            <person name="Alfaro M."/>
            <person name="Sun H."/>
            <person name="Tritt A."/>
            <person name="Yoshinaga Y."/>
            <person name="Zwiers L.-H."/>
            <person name="Turgeon B."/>
            <person name="Goodwin S."/>
            <person name="Spatafora J."/>
            <person name="Crous P."/>
            <person name="Grigoriev I."/>
        </authorList>
    </citation>
    <scope>NUCLEOTIDE SEQUENCE [LARGE SCALE GENOMIC DNA]</scope>
    <source>
        <strain evidence="8">CBS 304.66</strain>
    </source>
</reference>
<dbReference type="PANTHER" id="PTHR20855:SF97">
    <property type="entry name" value="ADIPOR-LIKE RECEPTOR IZH3-RELATED"/>
    <property type="match status" value="1"/>
</dbReference>
<dbReference type="Pfam" id="PF03006">
    <property type="entry name" value="HlyIII"/>
    <property type="match status" value="1"/>
</dbReference>
<feature type="binding site" evidence="5">
    <location>
        <position position="136"/>
    </location>
    <ligand>
        <name>Zn(2+)</name>
        <dbReference type="ChEBI" id="CHEBI:29105"/>
    </ligand>
</feature>
<keyword evidence="5" id="KW-0479">Metal-binding</keyword>
<evidence type="ECO:0000256" key="3">
    <source>
        <dbReference type="ARBA" id="ARBA00022989"/>
    </source>
</evidence>
<comment type="subcellular location">
    <subcellularLocation>
        <location evidence="1">Membrane</location>
        <topology evidence="1">Multi-pass membrane protein</topology>
    </subcellularLocation>
</comment>
<dbReference type="AlphaFoldDB" id="A0A9P4KEF0"/>
<accession>A0A9P4KEF0</accession>
<keyword evidence="3 6" id="KW-1133">Transmembrane helix</keyword>
<feature type="transmembrane region" description="Helical" evidence="6">
    <location>
        <begin position="245"/>
        <end position="263"/>
    </location>
</feature>
<evidence type="ECO:0000313" key="7">
    <source>
        <dbReference type="EMBL" id="KAF2266357.1"/>
    </source>
</evidence>
<proteinExistence type="predicted"/>
<evidence type="ECO:0000256" key="1">
    <source>
        <dbReference type="ARBA" id="ARBA00004141"/>
    </source>
</evidence>
<dbReference type="EMBL" id="ML986599">
    <property type="protein sequence ID" value="KAF2266357.1"/>
    <property type="molecule type" value="Genomic_DNA"/>
</dbReference>
<evidence type="ECO:0000256" key="6">
    <source>
        <dbReference type="SAM" id="Phobius"/>
    </source>
</evidence>
<feature type="binding site" evidence="5">
    <location>
        <position position="282"/>
    </location>
    <ligand>
        <name>Zn(2+)</name>
        <dbReference type="ChEBI" id="CHEBI:29105"/>
    </ligand>
</feature>
<keyword evidence="5" id="KW-0862">Zinc</keyword>
<gene>
    <name evidence="7" type="ORF">CC78DRAFT_155683</name>
</gene>
<name>A0A9P4KEF0_9PLEO</name>
<dbReference type="PANTHER" id="PTHR20855">
    <property type="entry name" value="ADIPOR/PROGESTIN RECEPTOR-RELATED"/>
    <property type="match status" value="1"/>
</dbReference>
<keyword evidence="8" id="KW-1185">Reference proteome</keyword>
<protein>
    <submittedName>
        <fullName evidence="7">HlyIII-domain-containing protein</fullName>
    </submittedName>
</protein>
<feature type="transmembrane region" description="Helical" evidence="6">
    <location>
        <begin position="183"/>
        <end position="200"/>
    </location>
</feature>
<feature type="transmembrane region" description="Helical" evidence="6">
    <location>
        <begin position="116"/>
        <end position="135"/>
    </location>
</feature>
<dbReference type="Proteomes" id="UP000800093">
    <property type="component" value="Unassembled WGS sequence"/>
</dbReference>
<evidence type="ECO:0000313" key="8">
    <source>
        <dbReference type="Proteomes" id="UP000800093"/>
    </source>
</evidence>
<feature type="transmembrane region" description="Helical" evidence="6">
    <location>
        <begin position="147"/>
        <end position="171"/>
    </location>
</feature>
<keyword evidence="4 6" id="KW-0472">Membrane</keyword>